<dbReference type="AlphaFoldDB" id="A0A9N9RIP6"/>
<evidence type="ECO:0000313" key="2">
    <source>
        <dbReference type="EMBL" id="CAG9798787.1"/>
    </source>
</evidence>
<name>A0A9N9RIP6_9DIPT</name>
<keyword evidence="1" id="KW-0472">Membrane</keyword>
<organism evidence="2 3">
    <name type="scientific">Chironomus riparius</name>
    <dbReference type="NCBI Taxonomy" id="315576"/>
    <lineage>
        <taxon>Eukaryota</taxon>
        <taxon>Metazoa</taxon>
        <taxon>Ecdysozoa</taxon>
        <taxon>Arthropoda</taxon>
        <taxon>Hexapoda</taxon>
        <taxon>Insecta</taxon>
        <taxon>Pterygota</taxon>
        <taxon>Neoptera</taxon>
        <taxon>Endopterygota</taxon>
        <taxon>Diptera</taxon>
        <taxon>Nematocera</taxon>
        <taxon>Chironomoidea</taxon>
        <taxon>Chironomidae</taxon>
        <taxon>Chironominae</taxon>
        <taxon>Chironomus</taxon>
    </lineage>
</organism>
<sequence>MRPVFNQCCCCFSLETGGQIIGWFYAVAGVLSTIGCIGLAYVFGGNEDPQLDDARTVLVTIFVILACFAFINIIAGILLIVGVRQRKHNKMIFMLLLMILGIISSFMNFIYSATATDIVSVIIGVFIQIYFFVCVLSLYNKVKEENRITPKEHQPA</sequence>
<feature type="transmembrane region" description="Helical" evidence="1">
    <location>
        <begin position="92"/>
        <end position="112"/>
    </location>
</feature>
<dbReference type="Proteomes" id="UP001153620">
    <property type="component" value="Chromosome 1"/>
</dbReference>
<evidence type="ECO:0000256" key="1">
    <source>
        <dbReference type="SAM" id="Phobius"/>
    </source>
</evidence>
<reference evidence="2" key="2">
    <citation type="submission" date="2022-10" db="EMBL/GenBank/DDBJ databases">
        <authorList>
            <consortium name="ENA_rothamsted_submissions"/>
            <consortium name="culmorum"/>
            <person name="King R."/>
        </authorList>
    </citation>
    <scope>NUCLEOTIDE SEQUENCE</scope>
</reference>
<dbReference type="OrthoDB" id="8118226at2759"/>
<feature type="transmembrane region" description="Helical" evidence="1">
    <location>
        <begin position="56"/>
        <end position="80"/>
    </location>
</feature>
<keyword evidence="3" id="KW-1185">Reference proteome</keyword>
<reference evidence="2" key="1">
    <citation type="submission" date="2022-01" db="EMBL/GenBank/DDBJ databases">
        <authorList>
            <person name="King R."/>
        </authorList>
    </citation>
    <scope>NUCLEOTIDE SEQUENCE</scope>
</reference>
<protein>
    <submittedName>
        <fullName evidence="2">Uncharacterized protein</fullName>
    </submittedName>
</protein>
<dbReference type="PANTHER" id="PTHR36694:SF11">
    <property type="entry name" value="LP21121P-RELATED"/>
    <property type="match status" value="1"/>
</dbReference>
<accession>A0A9N9RIP6</accession>
<feature type="transmembrane region" description="Helical" evidence="1">
    <location>
        <begin position="118"/>
        <end position="139"/>
    </location>
</feature>
<proteinExistence type="predicted"/>
<keyword evidence="1" id="KW-1133">Transmembrane helix</keyword>
<dbReference type="PANTHER" id="PTHR36694">
    <property type="entry name" value="PASIFLORA 1, ISOFORM A-RELATED"/>
    <property type="match status" value="1"/>
</dbReference>
<gene>
    <name evidence="2" type="ORF">CHIRRI_LOCUS1765</name>
</gene>
<dbReference type="EMBL" id="OU895877">
    <property type="protein sequence ID" value="CAG9798787.1"/>
    <property type="molecule type" value="Genomic_DNA"/>
</dbReference>
<evidence type="ECO:0000313" key="3">
    <source>
        <dbReference type="Proteomes" id="UP001153620"/>
    </source>
</evidence>
<feature type="transmembrane region" description="Helical" evidence="1">
    <location>
        <begin position="23"/>
        <end position="44"/>
    </location>
</feature>
<keyword evidence="1" id="KW-0812">Transmembrane</keyword>